<name>A0A8S3Y8I8_PARAO</name>
<dbReference type="Proteomes" id="UP000691718">
    <property type="component" value="Unassembled WGS sequence"/>
</dbReference>
<dbReference type="AlphaFoldDB" id="A0A8S3Y8I8"/>
<comment type="caution">
    <text evidence="2">The sequence shown here is derived from an EMBL/GenBank/DDBJ whole genome shotgun (WGS) entry which is preliminary data.</text>
</comment>
<proteinExistence type="predicted"/>
<evidence type="ECO:0000313" key="2">
    <source>
        <dbReference type="EMBL" id="CAG5056597.1"/>
    </source>
</evidence>
<reference evidence="2" key="1">
    <citation type="submission" date="2021-04" db="EMBL/GenBank/DDBJ databases">
        <authorList>
            <person name="Tunstrom K."/>
        </authorList>
    </citation>
    <scope>NUCLEOTIDE SEQUENCE</scope>
</reference>
<feature type="region of interest" description="Disordered" evidence="1">
    <location>
        <begin position="1"/>
        <end position="74"/>
    </location>
</feature>
<evidence type="ECO:0000256" key="1">
    <source>
        <dbReference type="SAM" id="MobiDB-lite"/>
    </source>
</evidence>
<feature type="compositionally biased region" description="Basic and acidic residues" evidence="1">
    <location>
        <begin position="1"/>
        <end position="24"/>
    </location>
</feature>
<accession>A0A8S3Y8I8</accession>
<sequence>MGSRDLGHQQSRHDTLGSRRDGRQGDGQPTQRGAVGRERWLGSQLVVNPNRGGGEHLAVDPDEDYGTGAQEAAQ</sequence>
<keyword evidence="3" id="KW-1185">Reference proteome</keyword>
<protein>
    <submittedName>
        <fullName evidence="2">(apollo) hypothetical protein</fullName>
    </submittedName>
</protein>
<dbReference type="EMBL" id="CAJQZP010001607">
    <property type="protein sequence ID" value="CAG5056597.1"/>
    <property type="molecule type" value="Genomic_DNA"/>
</dbReference>
<gene>
    <name evidence="2" type="ORF">PAPOLLO_LOCUS26811</name>
</gene>
<organism evidence="2 3">
    <name type="scientific">Parnassius apollo</name>
    <name type="common">Apollo butterfly</name>
    <name type="synonym">Papilio apollo</name>
    <dbReference type="NCBI Taxonomy" id="110799"/>
    <lineage>
        <taxon>Eukaryota</taxon>
        <taxon>Metazoa</taxon>
        <taxon>Ecdysozoa</taxon>
        <taxon>Arthropoda</taxon>
        <taxon>Hexapoda</taxon>
        <taxon>Insecta</taxon>
        <taxon>Pterygota</taxon>
        <taxon>Neoptera</taxon>
        <taxon>Endopterygota</taxon>
        <taxon>Lepidoptera</taxon>
        <taxon>Glossata</taxon>
        <taxon>Ditrysia</taxon>
        <taxon>Papilionoidea</taxon>
        <taxon>Papilionidae</taxon>
        <taxon>Parnassiinae</taxon>
        <taxon>Parnassini</taxon>
        <taxon>Parnassius</taxon>
        <taxon>Parnassius</taxon>
    </lineage>
</organism>
<evidence type="ECO:0000313" key="3">
    <source>
        <dbReference type="Proteomes" id="UP000691718"/>
    </source>
</evidence>